<feature type="region of interest" description="Disordered" evidence="2">
    <location>
        <begin position="502"/>
        <end position="598"/>
    </location>
</feature>
<feature type="compositionally biased region" description="Basic and acidic residues" evidence="2">
    <location>
        <begin position="1876"/>
        <end position="1905"/>
    </location>
</feature>
<feature type="compositionally biased region" description="Basic and acidic residues" evidence="2">
    <location>
        <begin position="1266"/>
        <end position="1278"/>
    </location>
</feature>
<dbReference type="STRING" id="37001.A0A1A9WZW1"/>
<accession>A0A1A9WZW1</accession>
<dbReference type="VEuPathDB" id="VectorBase:GBRI039064"/>
<evidence type="ECO:0000313" key="3">
    <source>
        <dbReference type="EnsemblMetazoa" id="GBRI039064-PA"/>
    </source>
</evidence>
<organism evidence="3 4">
    <name type="scientific">Glossina brevipalpis</name>
    <dbReference type="NCBI Taxonomy" id="37001"/>
    <lineage>
        <taxon>Eukaryota</taxon>
        <taxon>Metazoa</taxon>
        <taxon>Ecdysozoa</taxon>
        <taxon>Arthropoda</taxon>
        <taxon>Hexapoda</taxon>
        <taxon>Insecta</taxon>
        <taxon>Pterygota</taxon>
        <taxon>Neoptera</taxon>
        <taxon>Endopterygota</taxon>
        <taxon>Diptera</taxon>
        <taxon>Brachycera</taxon>
        <taxon>Muscomorpha</taxon>
        <taxon>Hippoboscoidea</taxon>
        <taxon>Glossinidae</taxon>
        <taxon>Glossina</taxon>
    </lineage>
</organism>
<feature type="compositionally biased region" description="Basic and acidic residues" evidence="2">
    <location>
        <begin position="528"/>
        <end position="538"/>
    </location>
</feature>
<feature type="region of interest" description="Disordered" evidence="2">
    <location>
        <begin position="1025"/>
        <end position="1048"/>
    </location>
</feature>
<evidence type="ECO:0000256" key="2">
    <source>
        <dbReference type="SAM" id="MobiDB-lite"/>
    </source>
</evidence>
<reference evidence="4" key="1">
    <citation type="submission" date="2014-03" db="EMBL/GenBank/DDBJ databases">
        <authorList>
            <person name="Aksoy S."/>
            <person name="Warren W."/>
            <person name="Wilson R.K."/>
        </authorList>
    </citation>
    <scope>NUCLEOTIDE SEQUENCE [LARGE SCALE GENOMIC DNA]</scope>
    <source>
        <strain evidence="4">IAEA</strain>
    </source>
</reference>
<feature type="compositionally biased region" description="Basic and acidic residues" evidence="2">
    <location>
        <begin position="585"/>
        <end position="598"/>
    </location>
</feature>
<feature type="compositionally biased region" description="Low complexity" evidence="2">
    <location>
        <begin position="758"/>
        <end position="773"/>
    </location>
</feature>
<dbReference type="EnsemblMetazoa" id="GBRI039064-RA">
    <property type="protein sequence ID" value="GBRI039064-PA"/>
    <property type="gene ID" value="GBRI039064"/>
</dbReference>
<feature type="compositionally biased region" description="Acidic residues" evidence="2">
    <location>
        <begin position="511"/>
        <end position="523"/>
    </location>
</feature>
<feature type="region of interest" description="Disordered" evidence="2">
    <location>
        <begin position="708"/>
        <end position="735"/>
    </location>
</feature>
<reference evidence="3" key="2">
    <citation type="submission" date="2020-05" db="UniProtKB">
        <authorList>
            <consortium name="EnsemblMetazoa"/>
        </authorList>
    </citation>
    <scope>IDENTIFICATION</scope>
    <source>
        <strain evidence="3">IAEA</strain>
    </source>
</reference>
<feature type="compositionally biased region" description="Polar residues" evidence="2">
    <location>
        <begin position="774"/>
        <end position="803"/>
    </location>
</feature>
<dbReference type="Proteomes" id="UP000091820">
    <property type="component" value="Unassembled WGS sequence"/>
</dbReference>
<evidence type="ECO:0000313" key="4">
    <source>
        <dbReference type="Proteomes" id="UP000091820"/>
    </source>
</evidence>
<proteinExistence type="predicted"/>
<feature type="compositionally biased region" description="Polar residues" evidence="2">
    <location>
        <begin position="1235"/>
        <end position="1265"/>
    </location>
</feature>
<evidence type="ECO:0000256" key="1">
    <source>
        <dbReference type="SAM" id="Coils"/>
    </source>
</evidence>
<keyword evidence="1" id="KW-0175">Coiled coil</keyword>
<feature type="compositionally biased region" description="Low complexity" evidence="2">
    <location>
        <begin position="708"/>
        <end position="720"/>
    </location>
</feature>
<feature type="coiled-coil region" evidence="1">
    <location>
        <begin position="884"/>
        <end position="922"/>
    </location>
</feature>
<feature type="region of interest" description="Disordered" evidence="2">
    <location>
        <begin position="1539"/>
        <end position="1581"/>
    </location>
</feature>
<feature type="region of interest" description="Disordered" evidence="2">
    <location>
        <begin position="1235"/>
        <end position="1293"/>
    </location>
</feature>
<feature type="region of interest" description="Disordered" evidence="2">
    <location>
        <begin position="1861"/>
        <end position="1946"/>
    </location>
</feature>
<feature type="region of interest" description="Disordered" evidence="2">
    <location>
        <begin position="758"/>
        <end position="803"/>
    </location>
</feature>
<protein>
    <submittedName>
        <fullName evidence="3">Uncharacterized protein</fullName>
    </submittedName>
</protein>
<feature type="compositionally biased region" description="Basic and acidic residues" evidence="2">
    <location>
        <begin position="545"/>
        <end position="574"/>
    </location>
</feature>
<name>A0A1A9WZW1_9MUSC</name>
<feature type="compositionally biased region" description="Acidic residues" evidence="2">
    <location>
        <begin position="1865"/>
        <end position="1875"/>
    </location>
</feature>
<feature type="compositionally biased region" description="Basic and acidic residues" evidence="2">
    <location>
        <begin position="1559"/>
        <end position="1572"/>
    </location>
</feature>
<feature type="compositionally biased region" description="Polar residues" evidence="2">
    <location>
        <begin position="1279"/>
        <end position="1293"/>
    </location>
</feature>
<sequence length="1961" mass="212719">MLINRLNWFTGWLTIALLQGNFLALNLVHALPVDKLENPIKQLQLNLVIMNQQLKSIGKEIEACMHAFNTTDATRNTTSLNNSQHVIKLEKNIPLDQNLPHVAQEKTKSNENFATSADNQAINENLIRKTRALAVTKEAQQSFAIENMGNVTATTNVNIPNAINVTTQADHQIHSFASFTQNDPVNAGEDHQSLFSSAETAYTLSENVNKYPETQRPLIIKSGKLPLSQRTLNAYTKTTNVTHASNETVSFSRPQKVYGNSVETENKTITNKIESFDIEEEKLGYGSFGDTDPLTLAINQTVNVATKMSIEKIASENETANEKAAKVTDATKETNSLKAYNNTSVDARKLTKAEVSERNVTRIVRGTNATQVLNKNESVKISEKSKNESEQILSTVNKQNLIPSTENATALNATYVTQNATESNATYNSNQTLDGNNYDDFTSHQLQNYIISSQSKCATGHATVEQPFVDMDFRATDLLGFLLNQTLNSTYGKRSSMPYHKTLSHAKAEVNESEDAEDNDDVSTESSTEEKMAEDTSDLKQMSDSFEKSEDDANKKMQQETSGETEKIDGDDSNKMPLETPGNPEKIDGDDSKKMAEDTSDLKQTIEKDKGGANISANVAIDQLNTTANAAANAMKVVSEEISNTNPQVTSSGADNASFAGSKSIISLTYQQSLGSNATLAKNTIESNMTHVNNESASLQEVITHNSTNNTTNKQNLTTNAVTSNESLENRKTSGHAQFEEMSPFQFLVNQVGKNSTATNAKSATHASSKTTSGNLKTKSSNISNVTHKSNTTTKHASHAHSSVNLSAKKQGFIDDPKPDLEIRENEPLTPYLVAGFAENKAAIVVADVQNSSAEALQANTSEKNFQEMNGAASFAENEPTVPLSNQQNLIQDAKAEATTLVAKAEEANDKASKSVENQKATAYASFRESEALKALVNDIVRSFGAKKNASKKTNTTHLAHNKNETAKALNVSLIHDSADKSAIQQNITDKVGAASATKANKGQSESGKGISGVSKVTEIKSSAAINQQTTNSTSKEGAANTTNGLSKSAETAEIKSAAAINQQKTNLASKAGTSNITKGLKGLTKSDEDTSGLSTATEIKPGAAIIQQTANLTVTTNATYSSNETVALNTSELTSVTNTTSESIATSTTSSVITEKIVAANATDLIVEVMAGANTTIEIDGTLVTKNSSETISDSVATGNPIGVTIEIVSIQNTTNPANESVVAAVETGTINQSVPQANTTSTSNETLSAPNATNSTNETVNSTKEAEAADETHENATEANVTNPANESMSTENATNITHVSASADNATNTNQENESAENAIKATQDAVHETDATADNVAVVESQAVQTFASFAERNPLATFVNQVIKRTTSSNETNAINETLPCNNTQEPLKSKCASTDQENLTQSTEMINVDSTGNGTHNMPQEVAAVRSFGEIESFRSLKYAGTYADGVLTFEGSKKSQQQARTKDNLVNQINAPNNSIIDQLVNLQDLTVNEKFADKSAKMLNMSEGTSKNIENKSASASVHLYNLTINEGGTNSMHMSKKNQSDESFANKTTFTEDLKPKPTDSRKQKNLTTNEFNSPEKVHNLALGETTKTYENLKDAFNDAEAAQKFYVTNGTAPSNSSNVNNFSNFVKNEKISTKKTKTSNSTAHSMHSKEKIVNKAQVEIEKPPIKEFTSSDFRFQSDSEFYRRPHFLYIDQEIKPSENPLASTGTMQAMESKINTTDNIKNVTNICCQTNCTTTMGCKGLKNIAPLNITLETNVTNSAFATPEMKPHLSETSNVTLQVTPSAERAFAEENESIQSKPPDADQNNQEIKENFVPESPSTLHNIEFLKIAQNLAYEFARGENQITEEEFGRVAKFEEDEEGEFNADDDAKSITEEEGRDSRNSEDDSEDVSAKRPAEPSMDFEEITTTDFNDERSDEPEERMSEERAPRKLMHHRNLDGVEMFYGYSNVKYN</sequence>
<keyword evidence="4" id="KW-1185">Reference proteome</keyword>